<dbReference type="SUPFAM" id="SSF53955">
    <property type="entry name" value="Lysozyme-like"/>
    <property type="match status" value="1"/>
</dbReference>
<proteinExistence type="inferred from homology"/>
<evidence type="ECO:0000259" key="2">
    <source>
        <dbReference type="Pfam" id="PF01464"/>
    </source>
</evidence>
<feature type="domain" description="Transglycosylase SLT" evidence="2">
    <location>
        <begin position="80"/>
        <end position="183"/>
    </location>
</feature>
<dbReference type="PANTHER" id="PTHR37423:SF2">
    <property type="entry name" value="MEMBRANE-BOUND LYTIC MUREIN TRANSGLYCOSYLASE C"/>
    <property type="match status" value="1"/>
</dbReference>
<organism evidence="3 4">
    <name type="scientific">Photobacterium leiognathi subsp. mandapamensis</name>
    <name type="common">Photobacterium mandapamensis</name>
    <dbReference type="NCBI Taxonomy" id="48408"/>
    <lineage>
        <taxon>Bacteria</taxon>
        <taxon>Pseudomonadati</taxon>
        <taxon>Pseudomonadota</taxon>
        <taxon>Gammaproteobacteria</taxon>
        <taxon>Vibrionales</taxon>
        <taxon>Vibrionaceae</taxon>
        <taxon>Photobacterium</taxon>
    </lineage>
</organism>
<comment type="caution">
    <text evidence="3">The sequence shown here is derived from an EMBL/GenBank/DDBJ whole genome shotgun (WGS) entry which is preliminary data.</text>
</comment>
<comment type="similarity">
    <text evidence="1">Belongs to the transglycosylase Slt family.</text>
</comment>
<dbReference type="InterPro" id="IPR023346">
    <property type="entry name" value="Lysozyme-like_dom_sf"/>
</dbReference>
<dbReference type="Pfam" id="PF01464">
    <property type="entry name" value="SLT"/>
    <property type="match status" value="1"/>
</dbReference>
<dbReference type="Proteomes" id="UP000240530">
    <property type="component" value="Unassembled WGS sequence"/>
</dbReference>
<reference evidence="3 4" key="1">
    <citation type="submission" date="2018-03" db="EMBL/GenBank/DDBJ databases">
        <title>Whole genome sequencing of Histamine producing bacteria.</title>
        <authorList>
            <person name="Butler K."/>
        </authorList>
    </citation>
    <scope>NUCLEOTIDE SEQUENCE [LARGE SCALE GENOMIC DNA]</scope>
    <source>
        <strain evidence="3 4">Res.4.1</strain>
    </source>
</reference>
<dbReference type="PANTHER" id="PTHR37423">
    <property type="entry name" value="SOLUBLE LYTIC MUREIN TRANSGLYCOSYLASE-RELATED"/>
    <property type="match status" value="1"/>
</dbReference>
<dbReference type="AlphaFoldDB" id="A0A2T3KWJ4"/>
<dbReference type="RefSeq" id="WP_107184676.1">
    <property type="nucleotide sequence ID" value="NZ_JAWQGC010000001.1"/>
</dbReference>
<evidence type="ECO:0000256" key="1">
    <source>
        <dbReference type="ARBA" id="ARBA00007734"/>
    </source>
</evidence>
<dbReference type="EMBL" id="PYNS01000005">
    <property type="protein sequence ID" value="PSV11749.1"/>
    <property type="molecule type" value="Genomic_DNA"/>
</dbReference>
<gene>
    <name evidence="3" type="ORF">C0W93_07635</name>
</gene>
<dbReference type="InterPro" id="IPR008258">
    <property type="entry name" value="Transglycosylase_SLT_dom_1"/>
</dbReference>
<protein>
    <submittedName>
        <fullName evidence="3">Lytic transglycosylase</fullName>
    </submittedName>
</protein>
<sequence length="260" mass="30114">MRYCLSRYQIAAIKAQFRIWIAVLTLLFPLTSHAIPQHYQVKFEQQVTKHYQHLSPHKKVINNQFTRHQKTVQHIIQQLDKNKLPRSMVLIPMIESTFDQHAVSHAKAAGLWQLMPATAKRFGLTVSNQQDERFNITRSTEAALQYLIFLYNKFDKDLKLTLAAYNSGEGRVQRALKRVVDKHFSALRLPNETVDYVHKFYALAKLVDLKNLANSSIGYRLSPSSTNTLSTHHEVRFLKQLFETKTVINMAPIKPLISFN</sequence>
<accession>A0A2T3KWJ4</accession>
<dbReference type="Gene3D" id="1.10.530.10">
    <property type="match status" value="1"/>
</dbReference>
<name>A0A2T3KWJ4_PHOLD</name>
<evidence type="ECO:0000313" key="3">
    <source>
        <dbReference type="EMBL" id="PSV11749.1"/>
    </source>
</evidence>
<evidence type="ECO:0000313" key="4">
    <source>
        <dbReference type="Proteomes" id="UP000240530"/>
    </source>
</evidence>
<dbReference type="CDD" id="cd16894">
    <property type="entry name" value="MltD-like"/>
    <property type="match status" value="1"/>
</dbReference>